<name>M8DHP5_9BACL</name>
<evidence type="ECO:0000313" key="1">
    <source>
        <dbReference type="EMBL" id="EMT53043.1"/>
    </source>
</evidence>
<evidence type="ECO:0000313" key="2">
    <source>
        <dbReference type="Proteomes" id="UP000012081"/>
    </source>
</evidence>
<comment type="caution">
    <text evidence="1">The sequence shown here is derived from an EMBL/GenBank/DDBJ whole genome shotgun (WGS) entry which is preliminary data.</text>
</comment>
<protein>
    <submittedName>
        <fullName evidence="1">Uncharacterized protein</fullName>
    </submittedName>
</protein>
<gene>
    <name evidence="1" type="ORF">I532_09707</name>
</gene>
<keyword evidence="2" id="KW-1185">Reference proteome</keyword>
<dbReference type="Proteomes" id="UP000012081">
    <property type="component" value="Unassembled WGS sequence"/>
</dbReference>
<proteinExistence type="predicted"/>
<organism evidence="1 2">
    <name type="scientific">Brevibacillus borstelensis AK1</name>
    <dbReference type="NCBI Taxonomy" id="1300222"/>
    <lineage>
        <taxon>Bacteria</taxon>
        <taxon>Bacillati</taxon>
        <taxon>Bacillota</taxon>
        <taxon>Bacilli</taxon>
        <taxon>Bacillales</taxon>
        <taxon>Paenibacillaceae</taxon>
        <taxon>Brevibacillus</taxon>
    </lineage>
</organism>
<dbReference type="AlphaFoldDB" id="M8DHP5"/>
<reference evidence="1 2" key="1">
    <citation type="submission" date="2013-03" db="EMBL/GenBank/DDBJ databases">
        <title>Assembly of a new bacterial strain Brevibacillus borstelensis AK1.</title>
        <authorList>
            <person name="Rajan I."/>
            <person name="PoliReddy D."/>
            <person name="Sugumar T."/>
            <person name="Rathinam K."/>
            <person name="Alqarawi S."/>
            <person name="Khalil A.B."/>
            <person name="Sivakumar N."/>
        </authorList>
    </citation>
    <scope>NUCLEOTIDE SEQUENCE [LARGE SCALE GENOMIC DNA]</scope>
    <source>
        <strain evidence="1 2">AK1</strain>
    </source>
</reference>
<sequence>MDEGKSCWMSLDWTVYIKAPLALEEARGALTILHYAILPACQTCVQKDFCLLGDHLKRSARVRKSFPWITRHAN</sequence>
<accession>M8DHP5</accession>
<dbReference type="EMBL" id="APBN01000003">
    <property type="protein sequence ID" value="EMT53043.1"/>
    <property type="molecule type" value="Genomic_DNA"/>
</dbReference>